<proteinExistence type="predicted"/>
<feature type="domain" description="Antitoxin Xre/MbcA/ParS-like toxin-binding" evidence="1">
    <location>
        <begin position="83"/>
        <end position="135"/>
    </location>
</feature>
<dbReference type="GO" id="GO:0003677">
    <property type="term" value="F:DNA binding"/>
    <property type="evidence" value="ECO:0007669"/>
    <property type="project" value="InterPro"/>
</dbReference>
<gene>
    <name evidence="3" type="ORF">CBW24_08170</name>
</gene>
<keyword evidence="4" id="KW-1185">Reference proteome</keyword>
<name>A0A291LZ82_9RHOB</name>
<evidence type="ECO:0000313" key="3">
    <source>
        <dbReference type="EMBL" id="ATI41980.1"/>
    </source>
</evidence>
<dbReference type="InterPro" id="IPR024467">
    <property type="entry name" value="Xre/MbcA/ParS-like_toxin-bd"/>
</dbReference>
<dbReference type="InterPro" id="IPR046847">
    <property type="entry name" value="Xre-like_HTH"/>
</dbReference>
<dbReference type="Proteomes" id="UP000219050">
    <property type="component" value="Chromosome"/>
</dbReference>
<dbReference type="AlphaFoldDB" id="A0A291LZ82"/>
<dbReference type="OrthoDB" id="117888at2"/>
<dbReference type="RefSeq" id="WP_097373273.1">
    <property type="nucleotide sequence ID" value="NZ_CP021404.1"/>
</dbReference>
<dbReference type="Pfam" id="PF20432">
    <property type="entry name" value="Xre-like-HTH"/>
    <property type="match status" value="1"/>
</dbReference>
<organism evidence="3 4">
    <name type="scientific">Pacificitalea manganoxidans</name>
    <dbReference type="NCBI Taxonomy" id="1411902"/>
    <lineage>
        <taxon>Bacteria</taxon>
        <taxon>Pseudomonadati</taxon>
        <taxon>Pseudomonadota</taxon>
        <taxon>Alphaproteobacteria</taxon>
        <taxon>Rhodobacterales</taxon>
        <taxon>Paracoccaceae</taxon>
        <taxon>Pacificitalea</taxon>
    </lineage>
</organism>
<sequence>MLTQLHPTPAAPDADLLTDAEAEALARATLRLFDRWQLTDAEARDLLGGMTARTWARWKAGEVGRITRDLGTRMSLLMGIHKALRYMFSEAERGYGWIRQPNTAFAGQSALAVMRGGTLFHLARVRSYLDAERGGW</sequence>
<protein>
    <submittedName>
        <fullName evidence="3">Uncharacterized protein</fullName>
    </submittedName>
</protein>
<accession>A0A291LZ82</accession>
<reference evidence="3 4" key="1">
    <citation type="submission" date="2017-05" db="EMBL/GenBank/DDBJ databases">
        <title>Comparative genomic and metabolic analysis of manganese-oxidizing mechanisms in Celeribater manganoxidans DY25T: its adaption to the environment of polymetallic nodule.</title>
        <authorList>
            <person name="Wang X."/>
        </authorList>
    </citation>
    <scope>NUCLEOTIDE SEQUENCE [LARGE SCALE GENOMIC DNA]</scope>
    <source>
        <strain evidence="3 4">DY25</strain>
    </source>
</reference>
<dbReference type="Pfam" id="PF09722">
    <property type="entry name" value="Xre_MbcA_ParS_C"/>
    <property type="match status" value="1"/>
</dbReference>
<evidence type="ECO:0000313" key="4">
    <source>
        <dbReference type="Proteomes" id="UP000219050"/>
    </source>
</evidence>
<evidence type="ECO:0000259" key="1">
    <source>
        <dbReference type="Pfam" id="PF09722"/>
    </source>
</evidence>
<evidence type="ECO:0000259" key="2">
    <source>
        <dbReference type="Pfam" id="PF20432"/>
    </source>
</evidence>
<dbReference type="EMBL" id="CP021404">
    <property type="protein sequence ID" value="ATI41980.1"/>
    <property type="molecule type" value="Genomic_DNA"/>
</dbReference>
<dbReference type="KEGG" id="cmag:CBW24_08170"/>
<feature type="domain" description="Antitoxin Xre-like helix-turn-helix" evidence="2">
    <location>
        <begin position="16"/>
        <end position="79"/>
    </location>
</feature>